<dbReference type="EMBL" id="CP059165">
    <property type="protein sequence ID" value="QLL08782.1"/>
    <property type="molecule type" value="Genomic_DNA"/>
</dbReference>
<evidence type="ECO:0000256" key="1">
    <source>
        <dbReference type="ARBA" id="ARBA00006484"/>
    </source>
</evidence>
<organism evidence="4 5">
    <name type="scientific">Mycobacterium vicinigordonae</name>
    <dbReference type="NCBI Taxonomy" id="1719132"/>
    <lineage>
        <taxon>Bacteria</taxon>
        <taxon>Bacillati</taxon>
        <taxon>Actinomycetota</taxon>
        <taxon>Actinomycetes</taxon>
        <taxon>Mycobacteriales</taxon>
        <taxon>Mycobacteriaceae</taxon>
        <taxon>Mycobacterium</taxon>
    </lineage>
</organism>
<evidence type="ECO:0000256" key="2">
    <source>
        <dbReference type="ARBA" id="ARBA00023002"/>
    </source>
</evidence>
<gene>
    <name evidence="4" type="ORF">H0P51_07685</name>
</gene>
<reference evidence="4" key="1">
    <citation type="submission" date="2020-07" db="EMBL/GenBank/DDBJ databases">
        <title>Description of Mycobacterium gordonae subsp. intergordonae subsp.nov. and Mycobacterium gordonae subsp. gordonae subsp. nov.</title>
        <authorList>
            <person name="Huang H."/>
        </authorList>
    </citation>
    <scope>NUCLEOTIDE SEQUENCE [LARGE SCALE GENOMIC DNA]</scope>
    <source>
        <strain evidence="4">24T</strain>
    </source>
</reference>
<evidence type="ECO:0000313" key="5">
    <source>
        <dbReference type="Proteomes" id="UP000510682"/>
    </source>
</evidence>
<evidence type="ECO:0000313" key="4">
    <source>
        <dbReference type="EMBL" id="QLL08782.1"/>
    </source>
</evidence>
<dbReference type="CDD" id="cd05233">
    <property type="entry name" value="SDR_c"/>
    <property type="match status" value="1"/>
</dbReference>
<dbReference type="AlphaFoldDB" id="A0A7D6E788"/>
<dbReference type="PANTHER" id="PTHR43391:SF26">
    <property type="entry name" value="BLL7251 PROTEIN"/>
    <property type="match status" value="1"/>
</dbReference>
<dbReference type="KEGG" id="mgor:H0P51_07685"/>
<name>A0A7D6E788_9MYCO</name>
<dbReference type="RefSeq" id="WP_180917367.1">
    <property type="nucleotide sequence ID" value="NZ_CP059165.1"/>
</dbReference>
<keyword evidence="5" id="KW-1185">Reference proteome</keyword>
<reference evidence="4" key="2">
    <citation type="submission" date="2020-07" db="EMBL/GenBank/DDBJ databases">
        <authorList>
            <person name="Yu X."/>
        </authorList>
    </citation>
    <scope>NUCLEOTIDE SEQUENCE [LARGE SCALE GENOMIC DNA]</scope>
    <source>
        <strain evidence="4">24T</strain>
    </source>
</reference>
<keyword evidence="2" id="KW-0560">Oxidoreductase</keyword>
<proteinExistence type="inferred from homology"/>
<dbReference type="PANTHER" id="PTHR43391">
    <property type="entry name" value="RETINOL DEHYDROGENASE-RELATED"/>
    <property type="match status" value="1"/>
</dbReference>
<dbReference type="InterPro" id="IPR036291">
    <property type="entry name" value="NAD(P)-bd_dom_sf"/>
</dbReference>
<dbReference type="Proteomes" id="UP000510682">
    <property type="component" value="Chromosome"/>
</dbReference>
<accession>A0A7D6E788</accession>
<dbReference type="Pfam" id="PF00106">
    <property type="entry name" value="adh_short"/>
    <property type="match status" value="1"/>
</dbReference>
<sequence length="267" mass="27599">MSRPLELGGAVAVLTGAGSGIGRATALEFARRGASVVVSDLSPDRVTEVVEQLQALGRPVTGLPVDVTAEADLVRLRDAALGRFGRVDVVMNNVGVLAIGAPETLPDEAWSRTLDVNLLSIARSNRVFLPGLIAQGSGHLVNTASASGLLSYGFDRLPYLASKHAIVGVSEALATYLGPKGIGVTCLCPSGVITNILEGITAYGDAPATPRAPAHQIVSAEDVATLAADAVEQGRFLVLTAPEVRDALLERATDIEAYLRAGIEAQS</sequence>
<dbReference type="PRINTS" id="PR00080">
    <property type="entry name" value="SDRFAMILY"/>
</dbReference>
<protein>
    <submittedName>
        <fullName evidence="4">SDR family oxidoreductase</fullName>
    </submittedName>
</protein>
<dbReference type="GO" id="GO:0016491">
    <property type="term" value="F:oxidoreductase activity"/>
    <property type="evidence" value="ECO:0007669"/>
    <property type="project" value="UniProtKB-KW"/>
</dbReference>
<dbReference type="InterPro" id="IPR002347">
    <property type="entry name" value="SDR_fam"/>
</dbReference>
<evidence type="ECO:0000256" key="3">
    <source>
        <dbReference type="RuleBase" id="RU000363"/>
    </source>
</evidence>
<dbReference type="SUPFAM" id="SSF51735">
    <property type="entry name" value="NAD(P)-binding Rossmann-fold domains"/>
    <property type="match status" value="1"/>
</dbReference>
<dbReference type="PRINTS" id="PR00081">
    <property type="entry name" value="GDHRDH"/>
</dbReference>
<comment type="similarity">
    <text evidence="1 3">Belongs to the short-chain dehydrogenases/reductases (SDR) family.</text>
</comment>
<dbReference type="Gene3D" id="3.40.50.720">
    <property type="entry name" value="NAD(P)-binding Rossmann-like Domain"/>
    <property type="match status" value="1"/>
</dbReference>